<reference evidence="3" key="1">
    <citation type="submission" date="2021-01" db="EMBL/GenBank/DDBJ databases">
        <authorList>
            <person name="Corre E."/>
            <person name="Pelletier E."/>
            <person name="Niang G."/>
            <person name="Scheremetjew M."/>
            <person name="Finn R."/>
            <person name="Kale V."/>
            <person name="Holt S."/>
            <person name="Cochrane G."/>
            <person name="Meng A."/>
            <person name="Brown T."/>
            <person name="Cohen L."/>
        </authorList>
    </citation>
    <scope>NUCLEOTIDE SEQUENCE</scope>
    <source>
        <strain evidence="3">NIES-381</strain>
    </source>
</reference>
<dbReference type="PANTHER" id="PTHR23248">
    <property type="entry name" value="PHOSPHOLIPID SCRAMBLASE-RELATED"/>
    <property type="match status" value="1"/>
</dbReference>
<dbReference type="InterPro" id="IPR005552">
    <property type="entry name" value="Scramblase"/>
</dbReference>
<proteinExistence type="inferred from homology"/>
<organism evidence="3">
    <name type="scientific">Eutreptiella gymnastica</name>
    <dbReference type="NCBI Taxonomy" id="73025"/>
    <lineage>
        <taxon>Eukaryota</taxon>
        <taxon>Discoba</taxon>
        <taxon>Euglenozoa</taxon>
        <taxon>Euglenida</taxon>
        <taxon>Spirocuta</taxon>
        <taxon>Euglenophyceae</taxon>
        <taxon>Eutreptiales</taxon>
        <taxon>Eutreptiaceae</taxon>
        <taxon>Eutreptiella</taxon>
    </lineage>
</organism>
<dbReference type="GO" id="GO:0017128">
    <property type="term" value="F:phospholipid scramblase activity"/>
    <property type="evidence" value="ECO:0007669"/>
    <property type="project" value="InterPro"/>
</dbReference>
<sequence>MLHSPPPTEMMGVAPAREGGPLSFLANCNGLFAAQRVSLTEALTGCEVKNKYFLTNIPQGVPEVVEAEWLRNFRETNQPLVDAREQSECLERVCCPLFRGFQMDFQEPHSGQVLMSIDRPFNCDPCHLPPMLMCATQELFLKDGNGQRVAHAREEVNNCSQCCVRTYHAMDANGNVLYHLKASECGTSQGSNCCAPTCCNQTYDVDIFTPDGKLVAVSPFVWPGCNCGGLTDVSNFAIRFPQDANETQRASIVAAMFLVEYTAIALKQQQSKGGGS</sequence>
<dbReference type="GO" id="GO:0005886">
    <property type="term" value="C:plasma membrane"/>
    <property type="evidence" value="ECO:0007669"/>
    <property type="project" value="TreeGrafter"/>
</dbReference>
<name>A0A7S1NIN7_9EUGL</name>
<dbReference type="AlphaFoldDB" id="A0A7S1NIN7"/>
<dbReference type="EMBL" id="HBGA01091819">
    <property type="protein sequence ID" value="CAD9023303.1"/>
    <property type="molecule type" value="Transcribed_RNA"/>
</dbReference>
<comment type="similarity">
    <text evidence="1 2">Belongs to the phospholipid scramblase family.</text>
</comment>
<dbReference type="Pfam" id="PF03803">
    <property type="entry name" value="Scramblase"/>
    <property type="match status" value="1"/>
</dbReference>
<gene>
    <name evidence="3" type="ORF">EGYM00392_LOCUS34425</name>
</gene>
<evidence type="ECO:0000256" key="2">
    <source>
        <dbReference type="RuleBase" id="RU363116"/>
    </source>
</evidence>
<protein>
    <recommendedName>
        <fullName evidence="2">Phospholipid scramblase</fullName>
    </recommendedName>
</protein>
<dbReference type="PANTHER" id="PTHR23248:SF9">
    <property type="entry name" value="PHOSPHOLIPID SCRAMBLASE"/>
    <property type="match status" value="1"/>
</dbReference>
<evidence type="ECO:0000313" key="3">
    <source>
        <dbReference type="EMBL" id="CAD9023303.1"/>
    </source>
</evidence>
<accession>A0A7S1NIN7</accession>
<evidence type="ECO:0000256" key="1">
    <source>
        <dbReference type="ARBA" id="ARBA00005350"/>
    </source>
</evidence>